<dbReference type="Proteomes" id="UP000092555">
    <property type="component" value="Unassembled WGS sequence"/>
</dbReference>
<dbReference type="CDD" id="cd06123">
    <property type="entry name" value="cupin_HAO"/>
    <property type="match status" value="1"/>
</dbReference>
<feature type="binding site" evidence="9">
    <location>
        <position position="54"/>
    </location>
    <ligand>
        <name>Fe cation</name>
        <dbReference type="ChEBI" id="CHEBI:24875"/>
        <note>catalytic</note>
    </ligand>
</feature>
<dbReference type="GO" id="GO:0008198">
    <property type="term" value="F:ferrous iron binding"/>
    <property type="evidence" value="ECO:0007669"/>
    <property type="project" value="UniProtKB-UniRule"/>
</dbReference>
<dbReference type="FunFam" id="2.60.120.10:FF:000093">
    <property type="entry name" value="3-hydroxyanthranilate 3,4-dioxygenase"/>
    <property type="match status" value="1"/>
</dbReference>
<evidence type="ECO:0000256" key="8">
    <source>
        <dbReference type="ARBA" id="ARBA00023004"/>
    </source>
</evidence>
<feature type="binding site" evidence="9">
    <location>
        <position position="161"/>
    </location>
    <ligand>
        <name>a divalent metal cation</name>
        <dbReference type="ChEBI" id="CHEBI:60240"/>
    </ligand>
</feature>
<dbReference type="GeneID" id="30030453"/>
<proteinExistence type="inferred from homology"/>
<feature type="binding site" evidence="9">
    <location>
        <position position="121"/>
    </location>
    <ligand>
        <name>a divalent metal cation</name>
        <dbReference type="ChEBI" id="CHEBI:60240"/>
    </ligand>
</feature>
<dbReference type="InterPro" id="IPR010329">
    <property type="entry name" value="3hydroanth_dOase"/>
</dbReference>
<dbReference type="GO" id="GO:0019805">
    <property type="term" value="P:quinolinate biosynthetic process"/>
    <property type="evidence" value="ECO:0007669"/>
    <property type="project" value="UniProtKB-UniRule"/>
</dbReference>
<dbReference type="InterPro" id="IPR011051">
    <property type="entry name" value="RmlC_Cupin_sf"/>
</dbReference>
<dbReference type="AlphaFoldDB" id="A0A1A0HC40"/>
<feature type="binding site" evidence="9">
    <location>
        <position position="158"/>
    </location>
    <ligand>
        <name>a divalent metal cation</name>
        <dbReference type="ChEBI" id="CHEBI:60240"/>
    </ligand>
</feature>
<evidence type="ECO:0000256" key="5">
    <source>
        <dbReference type="ARBA" id="ARBA00022723"/>
    </source>
</evidence>
<dbReference type="HAMAP" id="MF_00825">
    <property type="entry name" value="3_HAO"/>
    <property type="match status" value="1"/>
</dbReference>
<gene>
    <name evidence="9" type="primary">BNA1</name>
    <name evidence="10" type="ORF">METBIDRAFT_41997</name>
</gene>
<dbReference type="PANTHER" id="PTHR15497">
    <property type="entry name" value="3-HYDROXYANTHRANILATE 3,4-DIOXYGENASE"/>
    <property type="match status" value="1"/>
</dbReference>
<dbReference type="GO" id="GO:0000334">
    <property type="term" value="F:3-hydroxyanthranilate 3,4-dioxygenase activity"/>
    <property type="evidence" value="ECO:0007669"/>
    <property type="project" value="UniProtKB-UniRule"/>
</dbReference>
<dbReference type="GO" id="GO:0005737">
    <property type="term" value="C:cytoplasm"/>
    <property type="evidence" value="ECO:0007669"/>
    <property type="project" value="UniProtKB-SubCell"/>
</dbReference>
<evidence type="ECO:0000256" key="9">
    <source>
        <dbReference type="HAMAP-Rule" id="MF_03019"/>
    </source>
</evidence>
<feature type="binding site" evidence="9">
    <location>
        <position position="44"/>
    </location>
    <ligand>
        <name>O2</name>
        <dbReference type="ChEBI" id="CHEBI:15379"/>
    </ligand>
</feature>
<dbReference type="UniPathway" id="UPA00253">
    <property type="reaction ID" value="UER00330"/>
</dbReference>
<organism evidence="10 11">
    <name type="scientific">Metschnikowia bicuspidata var. bicuspidata NRRL YB-4993</name>
    <dbReference type="NCBI Taxonomy" id="869754"/>
    <lineage>
        <taxon>Eukaryota</taxon>
        <taxon>Fungi</taxon>
        <taxon>Dikarya</taxon>
        <taxon>Ascomycota</taxon>
        <taxon>Saccharomycotina</taxon>
        <taxon>Pichiomycetes</taxon>
        <taxon>Metschnikowiaceae</taxon>
        <taxon>Metschnikowia</taxon>
    </lineage>
</organism>
<dbReference type="EMBL" id="LXTC01000003">
    <property type="protein sequence ID" value="OBA21550.1"/>
    <property type="molecule type" value="Genomic_DNA"/>
</dbReference>
<comment type="subcellular location">
    <subcellularLocation>
        <location evidence="9">Cytoplasm</location>
    </subcellularLocation>
</comment>
<dbReference type="STRING" id="869754.A0A1A0HC40"/>
<keyword evidence="11" id="KW-1185">Reference proteome</keyword>
<reference evidence="10 11" key="1">
    <citation type="submission" date="2016-05" db="EMBL/GenBank/DDBJ databases">
        <title>Comparative genomics of biotechnologically important yeasts.</title>
        <authorList>
            <consortium name="DOE Joint Genome Institute"/>
            <person name="Riley R."/>
            <person name="Haridas S."/>
            <person name="Wolfe K.H."/>
            <person name="Lopes M.R."/>
            <person name="Hittinger C.T."/>
            <person name="Goker M."/>
            <person name="Salamov A."/>
            <person name="Wisecaver J."/>
            <person name="Long T.M."/>
            <person name="Aerts A.L."/>
            <person name="Barry K."/>
            <person name="Choi C."/>
            <person name="Clum A."/>
            <person name="Coughlan A.Y."/>
            <person name="Deshpande S."/>
            <person name="Douglass A.P."/>
            <person name="Hanson S.J."/>
            <person name="Klenk H.-P."/>
            <person name="LaButti K."/>
            <person name="Lapidus A."/>
            <person name="Lindquist E."/>
            <person name="Lipzen A."/>
            <person name="Meier-kolthoff J.P."/>
            <person name="Ohm R.A."/>
            <person name="Otillar R.P."/>
            <person name="Pangilinan J."/>
            <person name="Peng Y."/>
            <person name="Rokas A."/>
            <person name="Rosa C.A."/>
            <person name="Scheuner C."/>
            <person name="Sibirny A.A."/>
            <person name="Slot J.C."/>
            <person name="Stielow J.B."/>
            <person name="Sun H."/>
            <person name="Kurtzman C.P."/>
            <person name="Blackwell M."/>
            <person name="Grigoriev I.V."/>
            <person name="Jeffries T.W."/>
        </authorList>
    </citation>
    <scope>NUCLEOTIDE SEQUENCE [LARGE SCALE GENOMIC DNA]</scope>
    <source>
        <strain evidence="10 11">NRRL YB-4993</strain>
    </source>
</reference>
<feature type="binding site" evidence="9">
    <location>
        <position position="54"/>
    </location>
    <ligand>
        <name>substrate</name>
    </ligand>
</feature>
<evidence type="ECO:0000256" key="4">
    <source>
        <dbReference type="ARBA" id="ARBA00022642"/>
    </source>
</evidence>
<evidence type="ECO:0000313" key="10">
    <source>
        <dbReference type="EMBL" id="OBA21550.1"/>
    </source>
</evidence>
<evidence type="ECO:0000256" key="1">
    <source>
        <dbReference type="ARBA" id="ARBA00001954"/>
    </source>
</evidence>
<accession>A0A1A0HC40</accession>
<dbReference type="PANTHER" id="PTHR15497:SF1">
    <property type="entry name" value="3-HYDROXYANTHRANILATE 3,4-DIOXYGENASE"/>
    <property type="match status" value="1"/>
</dbReference>
<dbReference type="Pfam" id="PF06052">
    <property type="entry name" value="3-HAO"/>
    <property type="match status" value="1"/>
</dbReference>
<dbReference type="GO" id="GO:0043420">
    <property type="term" value="P:anthranilate metabolic process"/>
    <property type="evidence" value="ECO:0007669"/>
    <property type="project" value="UniProtKB-UniRule"/>
</dbReference>
<keyword evidence="7 9" id="KW-0560">Oxidoreductase</keyword>
<comment type="function">
    <text evidence="2 9">Catalyzes the oxidative ring opening of 3-hydroxyanthranilate to 2-amino-3-carboxymuconate semialdehyde, which spontaneously cyclizes to quinolinate.</text>
</comment>
<sequence length="170" mass="19300">MLAQPINIQKWIEENSHLLQPPVNNFCLHRDGATVMIVGGPNERTDYHINQTPEYFYQLKGHMCLKVIDEGQFRDVVINEGDSFLLPGNVPHNPVRFADTIGLVVEQDRPEGMNDKIRWYCRACKEVVHEVEFYCSDLGTQVKGAIVAFDGDMAARTCEKCGTLNYSKPQ</sequence>
<keyword evidence="6 9" id="KW-0223">Dioxygenase</keyword>
<evidence type="ECO:0000256" key="2">
    <source>
        <dbReference type="ARBA" id="ARBA00002752"/>
    </source>
</evidence>
<feature type="binding site" evidence="9">
    <location>
        <position position="48"/>
    </location>
    <ligand>
        <name>Fe cation</name>
        <dbReference type="ChEBI" id="CHEBI:24875"/>
        <note>catalytic</note>
    </ligand>
</feature>
<evidence type="ECO:0000256" key="3">
    <source>
        <dbReference type="ARBA" id="ARBA00022490"/>
    </source>
</evidence>
<evidence type="ECO:0000256" key="6">
    <source>
        <dbReference type="ARBA" id="ARBA00022964"/>
    </source>
</evidence>
<dbReference type="Gene3D" id="2.60.120.10">
    <property type="entry name" value="Jelly Rolls"/>
    <property type="match status" value="1"/>
</dbReference>
<comment type="caution">
    <text evidence="10">The sequence shown here is derived from an EMBL/GenBank/DDBJ whole genome shotgun (WGS) entry which is preliminary data.</text>
</comment>
<name>A0A1A0HC40_9ASCO</name>
<evidence type="ECO:0000256" key="7">
    <source>
        <dbReference type="ARBA" id="ARBA00023002"/>
    </source>
</evidence>
<keyword evidence="4 9" id="KW-0662">Pyridine nucleotide biosynthesis</keyword>
<comment type="similarity">
    <text evidence="9">Belongs to the 3-HAO family.</text>
</comment>
<dbReference type="GO" id="GO:0034354">
    <property type="term" value="P:'de novo' NAD+ biosynthetic process from L-tryptophan"/>
    <property type="evidence" value="ECO:0007669"/>
    <property type="project" value="UniProtKB-UniRule"/>
</dbReference>
<dbReference type="RefSeq" id="XP_018712060.1">
    <property type="nucleotide sequence ID" value="XM_018857477.1"/>
</dbReference>
<keyword evidence="3 9" id="KW-0963">Cytoplasm</keyword>
<comment type="pathway">
    <text evidence="9">Cofactor biosynthesis; NAD(+) biosynthesis; quinolinate from L-kynurenine: step 3/3.</text>
</comment>
<dbReference type="GO" id="GO:0006569">
    <property type="term" value="P:L-tryptophan catabolic process"/>
    <property type="evidence" value="ECO:0007669"/>
    <property type="project" value="UniProtKB-UniRule"/>
</dbReference>
<feature type="binding site" evidence="9">
    <location>
        <position position="96"/>
    </location>
    <ligand>
        <name>substrate</name>
    </ligand>
</feature>
<comment type="cofactor">
    <cofactor evidence="1 9">
        <name>Fe(2+)</name>
        <dbReference type="ChEBI" id="CHEBI:29033"/>
    </cofactor>
</comment>
<feature type="binding site" evidence="9">
    <location>
        <position position="92"/>
    </location>
    <ligand>
        <name>Fe cation</name>
        <dbReference type="ChEBI" id="CHEBI:24875"/>
        <note>catalytic</note>
    </ligand>
</feature>
<dbReference type="InterPro" id="IPR014710">
    <property type="entry name" value="RmlC-like_jellyroll"/>
</dbReference>
<keyword evidence="5 9" id="KW-0479">Metal-binding</keyword>
<dbReference type="SUPFAM" id="SSF51182">
    <property type="entry name" value="RmlC-like cupins"/>
    <property type="match status" value="1"/>
</dbReference>
<evidence type="ECO:0000313" key="11">
    <source>
        <dbReference type="Proteomes" id="UP000092555"/>
    </source>
</evidence>
<feature type="binding site" evidence="9">
    <location>
        <position position="106"/>
    </location>
    <ligand>
        <name>substrate</name>
    </ligand>
</feature>
<dbReference type="NCBIfam" id="TIGR03037">
    <property type="entry name" value="anthran_nbaC"/>
    <property type="match status" value="1"/>
</dbReference>
<protein>
    <recommendedName>
        <fullName evidence="9">3-hydroxyanthranilate 3,4-dioxygenase</fullName>
        <ecNumber evidence="9">1.13.11.6</ecNumber>
    </recommendedName>
    <alternativeName>
        <fullName evidence="9">3-hydroxyanthranilate oxygenase</fullName>
        <shortName evidence="9">3-HAO</shortName>
    </alternativeName>
    <alternativeName>
        <fullName evidence="9">3-hydroxyanthranilic acid dioxygenase</fullName>
        <shortName evidence="9">HAD</shortName>
    </alternativeName>
    <alternativeName>
        <fullName evidence="9">Biosynthesis of nicotinic acid protein 1</fullName>
    </alternativeName>
</protein>
<dbReference type="OrthoDB" id="204928at2759"/>
<feature type="binding site" evidence="9">
    <location>
        <position position="124"/>
    </location>
    <ligand>
        <name>a divalent metal cation</name>
        <dbReference type="ChEBI" id="CHEBI:60240"/>
    </ligand>
</feature>
<keyword evidence="8 9" id="KW-0408">Iron</keyword>
<dbReference type="EC" id="1.13.11.6" evidence="9"/>
<comment type="catalytic activity">
    <reaction evidence="9">
        <text>3-hydroxyanthranilate + O2 = (2Z,4Z)-2-amino-3-carboxymuconate 6-semialdehyde</text>
        <dbReference type="Rhea" id="RHEA:17953"/>
        <dbReference type="ChEBI" id="CHEBI:15379"/>
        <dbReference type="ChEBI" id="CHEBI:36559"/>
        <dbReference type="ChEBI" id="CHEBI:77612"/>
        <dbReference type="EC" id="1.13.11.6"/>
    </reaction>
</comment>